<protein>
    <submittedName>
        <fullName evidence="4">Hemerythrin-like metal-binding protein</fullName>
    </submittedName>
</protein>
<dbReference type="NCBIfam" id="TIGR02481">
    <property type="entry name" value="hemeryth_dom"/>
    <property type="match status" value="1"/>
</dbReference>
<dbReference type="OrthoDB" id="9797092at2"/>
<keyword evidence="2" id="KW-0479">Metal-binding</keyword>
<dbReference type="InterPro" id="IPR012827">
    <property type="entry name" value="Hemerythrin_metal-bd"/>
</dbReference>
<proteinExistence type="inferred from homology"/>
<dbReference type="KEGG" id="dap:Dacet_0279"/>
<dbReference type="STRING" id="522772.Dacet_0279"/>
<dbReference type="GO" id="GO:0046872">
    <property type="term" value="F:metal ion binding"/>
    <property type="evidence" value="ECO:0007669"/>
    <property type="project" value="UniProtKB-KW"/>
</dbReference>
<keyword evidence="3" id="KW-0408">Iron</keyword>
<dbReference type="eggNOG" id="COG2703">
    <property type="taxonomic scope" value="Bacteria"/>
</dbReference>
<dbReference type="InParanoid" id="D4H2L8"/>
<evidence type="ECO:0000313" key="5">
    <source>
        <dbReference type="Proteomes" id="UP000002012"/>
    </source>
</evidence>
<dbReference type="CDD" id="cd12107">
    <property type="entry name" value="Hemerythrin"/>
    <property type="match status" value="1"/>
</dbReference>
<name>D4H2L8_DENA2</name>
<dbReference type="AlphaFoldDB" id="D4H2L8"/>
<keyword evidence="5" id="KW-1185">Reference proteome</keyword>
<dbReference type="EMBL" id="CP001968">
    <property type="protein sequence ID" value="ADD67079.1"/>
    <property type="molecule type" value="Genomic_DNA"/>
</dbReference>
<dbReference type="Proteomes" id="UP000002012">
    <property type="component" value="Chromosome"/>
</dbReference>
<evidence type="ECO:0000256" key="1">
    <source>
        <dbReference type="ARBA" id="ARBA00010587"/>
    </source>
</evidence>
<reference evidence="4 5" key="1">
    <citation type="journal article" date="2010" name="Stand. Genomic Sci.">
        <title>Complete genome sequence of Denitrovibrio acetiphilus type strain (N2460).</title>
        <authorList>
            <person name="Kiss H."/>
            <person name="Lang E."/>
            <person name="Lapidus A."/>
            <person name="Copeland A."/>
            <person name="Nolan M."/>
            <person name="Glavina Del Rio T."/>
            <person name="Chen F."/>
            <person name="Lucas S."/>
            <person name="Tice H."/>
            <person name="Cheng J.F."/>
            <person name="Han C."/>
            <person name="Goodwin L."/>
            <person name="Pitluck S."/>
            <person name="Liolios K."/>
            <person name="Pati A."/>
            <person name="Ivanova N."/>
            <person name="Mavromatis K."/>
            <person name="Chen A."/>
            <person name="Palaniappan K."/>
            <person name="Land M."/>
            <person name="Hauser L."/>
            <person name="Chang Y.J."/>
            <person name="Jeffries C.D."/>
            <person name="Detter J.C."/>
            <person name="Brettin T."/>
            <person name="Spring S."/>
            <person name="Rohde M."/>
            <person name="Goker M."/>
            <person name="Woyke T."/>
            <person name="Bristow J."/>
            <person name="Eisen J.A."/>
            <person name="Markowitz V."/>
            <person name="Hugenholtz P."/>
            <person name="Kyrpides N.C."/>
            <person name="Klenk H.P."/>
        </authorList>
    </citation>
    <scope>NUCLEOTIDE SEQUENCE [LARGE SCALE GENOMIC DNA]</scope>
    <source>
        <strain evidence="5">DSM 12809 / NBRC 114555 / N2460</strain>
    </source>
</reference>
<accession>D4H2L8</accession>
<dbReference type="Gene3D" id="1.20.120.50">
    <property type="entry name" value="Hemerythrin-like"/>
    <property type="match status" value="1"/>
</dbReference>
<dbReference type="HOGENOM" id="CLU_086902_3_1_0"/>
<dbReference type="InterPro" id="IPR035938">
    <property type="entry name" value="Hemerythrin-like_sf"/>
</dbReference>
<comment type="similarity">
    <text evidence="1">Belongs to the hemerythrin family.</text>
</comment>
<sequence length="138" mass="16051">MAVYNEQFSNGIPFMAASAKRFISELNKLANAMKSGEGRQYVMFTLHYLKDYCETYLALENRIMLKHCFYDESNHTALHAGFKEDVQNLIRRYEECGSEHSIPLAVQQLMAGWLMRHIGKQDKVLSDYLMSMLKKKQT</sequence>
<dbReference type="RefSeq" id="WP_013009624.1">
    <property type="nucleotide sequence ID" value="NC_013943.1"/>
</dbReference>
<organism evidence="4 5">
    <name type="scientific">Denitrovibrio acetiphilus (strain DSM 12809 / NBRC 114555 / N2460)</name>
    <dbReference type="NCBI Taxonomy" id="522772"/>
    <lineage>
        <taxon>Bacteria</taxon>
        <taxon>Pseudomonadati</taxon>
        <taxon>Deferribacterota</taxon>
        <taxon>Deferribacteres</taxon>
        <taxon>Deferribacterales</taxon>
        <taxon>Geovibrionaceae</taxon>
        <taxon>Denitrovibrio</taxon>
    </lineage>
</organism>
<evidence type="ECO:0000256" key="2">
    <source>
        <dbReference type="ARBA" id="ARBA00022723"/>
    </source>
</evidence>
<dbReference type="PaxDb" id="522772-Dacet_0279"/>
<evidence type="ECO:0000313" key="4">
    <source>
        <dbReference type="EMBL" id="ADD67079.1"/>
    </source>
</evidence>
<gene>
    <name evidence="4" type="ordered locus">Dacet_0279</name>
</gene>
<dbReference type="SUPFAM" id="SSF47188">
    <property type="entry name" value="Hemerythrin-like"/>
    <property type="match status" value="1"/>
</dbReference>
<evidence type="ECO:0000256" key="3">
    <source>
        <dbReference type="ARBA" id="ARBA00023004"/>
    </source>
</evidence>